<accession>A0A6M3IWT6</accession>
<dbReference type="Gene3D" id="3.40.50.150">
    <property type="entry name" value="Vaccinia Virus protein VP39"/>
    <property type="match status" value="1"/>
</dbReference>
<dbReference type="InterPro" id="IPR029063">
    <property type="entry name" value="SAM-dependent_MTases_sf"/>
</dbReference>
<organism evidence="1">
    <name type="scientific">viral metagenome</name>
    <dbReference type="NCBI Taxonomy" id="1070528"/>
    <lineage>
        <taxon>unclassified sequences</taxon>
        <taxon>metagenomes</taxon>
        <taxon>organismal metagenomes</taxon>
    </lineage>
</organism>
<sequence length="187" mass="21472">MPVTFDRVNDFFQDRPFFSMVKGGIGVEVGVFKGYNAINILNHCKPDKLYLVDAYKEYDDGCDLKLVTPTGSIALAVIKQNDWDGVYLETQERLKDFSNVVFVRKDSVDAAMELPDNIDWVYIDGNHSRESVLKDIKAWYPKVKRGGLIGGHDITNPPVHNAVQEWIVENYDSAPIRRIYEDWWVVK</sequence>
<evidence type="ECO:0000313" key="1">
    <source>
        <dbReference type="EMBL" id="QJA62003.1"/>
    </source>
</evidence>
<keyword evidence="1" id="KW-0808">Transferase</keyword>
<dbReference type="EMBL" id="MT141459">
    <property type="protein sequence ID" value="QJA62003.1"/>
    <property type="molecule type" value="Genomic_DNA"/>
</dbReference>
<protein>
    <submittedName>
        <fullName evidence="1">Putative methyltransferase</fullName>
    </submittedName>
</protein>
<dbReference type="SUPFAM" id="SSF53335">
    <property type="entry name" value="S-adenosyl-L-methionine-dependent methyltransferases"/>
    <property type="match status" value="1"/>
</dbReference>
<proteinExistence type="predicted"/>
<gene>
    <name evidence="1" type="ORF">MM415B00842_0024</name>
</gene>
<dbReference type="AlphaFoldDB" id="A0A6M3IWT6"/>
<name>A0A6M3IWT6_9ZZZZ</name>
<keyword evidence="1" id="KW-0489">Methyltransferase</keyword>
<reference evidence="1" key="1">
    <citation type="submission" date="2020-03" db="EMBL/GenBank/DDBJ databases">
        <title>The deep terrestrial virosphere.</title>
        <authorList>
            <person name="Holmfeldt K."/>
            <person name="Nilsson E."/>
            <person name="Simone D."/>
            <person name="Lopez-Fernandez M."/>
            <person name="Wu X."/>
            <person name="de Brujin I."/>
            <person name="Lundin D."/>
            <person name="Andersson A."/>
            <person name="Bertilsson S."/>
            <person name="Dopson M."/>
        </authorList>
    </citation>
    <scope>NUCLEOTIDE SEQUENCE</scope>
    <source>
        <strain evidence="1">MM415B00842</strain>
    </source>
</reference>
<dbReference type="GO" id="GO:0008168">
    <property type="term" value="F:methyltransferase activity"/>
    <property type="evidence" value="ECO:0007669"/>
    <property type="project" value="UniProtKB-KW"/>
</dbReference>
<dbReference type="Pfam" id="PF13578">
    <property type="entry name" value="Methyltransf_24"/>
    <property type="match status" value="1"/>
</dbReference>
<dbReference type="GO" id="GO:0032259">
    <property type="term" value="P:methylation"/>
    <property type="evidence" value="ECO:0007669"/>
    <property type="project" value="UniProtKB-KW"/>
</dbReference>